<accession>A0A7S3JMM3</accession>
<feature type="region of interest" description="Disordered" evidence="1">
    <location>
        <begin position="64"/>
        <end position="174"/>
    </location>
</feature>
<evidence type="ECO:0000256" key="1">
    <source>
        <dbReference type="SAM" id="MobiDB-lite"/>
    </source>
</evidence>
<feature type="compositionally biased region" description="Acidic residues" evidence="1">
    <location>
        <begin position="161"/>
        <end position="174"/>
    </location>
</feature>
<feature type="compositionally biased region" description="Basic and acidic residues" evidence="1">
    <location>
        <begin position="116"/>
        <end position="136"/>
    </location>
</feature>
<proteinExistence type="predicted"/>
<protein>
    <submittedName>
        <fullName evidence="2">Uncharacterized protein</fullName>
    </submittedName>
</protein>
<sequence>MEENLESTFHENNKNILFTIATLSGNYELDERAEDKEYTYHIGRENIIYTQEYIEKAEEEQRLEQEEKTVHNGNKQAILLQPKPDEALPESDISKSVPRDSDLLGLNDFTRSQQKASKEEDTYSDNQPHDFYDNRKVKANSSINQIEDVHHDDNVYRKDSEDYDEEDDDDSRSR</sequence>
<gene>
    <name evidence="2" type="ORF">EHAR0213_LOCUS16161</name>
</gene>
<evidence type="ECO:0000313" key="2">
    <source>
        <dbReference type="EMBL" id="CAE0357242.1"/>
    </source>
</evidence>
<dbReference type="AlphaFoldDB" id="A0A7S3JMM3"/>
<organism evidence="2">
    <name type="scientific">Euplotes harpa</name>
    <dbReference type="NCBI Taxonomy" id="151035"/>
    <lineage>
        <taxon>Eukaryota</taxon>
        <taxon>Sar</taxon>
        <taxon>Alveolata</taxon>
        <taxon>Ciliophora</taxon>
        <taxon>Intramacronucleata</taxon>
        <taxon>Spirotrichea</taxon>
        <taxon>Hypotrichia</taxon>
        <taxon>Euplotida</taxon>
        <taxon>Euplotidae</taxon>
        <taxon>Euplotes</taxon>
    </lineage>
</organism>
<name>A0A7S3JMM3_9SPIT</name>
<feature type="compositionally biased region" description="Basic and acidic residues" evidence="1">
    <location>
        <begin position="147"/>
        <end position="160"/>
    </location>
</feature>
<reference evidence="2" key="1">
    <citation type="submission" date="2021-01" db="EMBL/GenBank/DDBJ databases">
        <authorList>
            <person name="Corre E."/>
            <person name="Pelletier E."/>
            <person name="Niang G."/>
            <person name="Scheremetjew M."/>
            <person name="Finn R."/>
            <person name="Kale V."/>
            <person name="Holt S."/>
            <person name="Cochrane G."/>
            <person name="Meng A."/>
            <person name="Brown T."/>
            <person name="Cohen L."/>
        </authorList>
    </citation>
    <scope>NUCLEOTIDE SEQUENCE</scope>
    <source>
        <strain evidence="2">FSP1.4</strain>
    </source>
</reference>
<dbReference type="EMBL" id="HBII01038115">
    <property type="protein sequence ID" value="CAE0357242.1"/>
    <property type="molecule type" value="Transcribed_RNA"/>
</dbReference>